<feature type="transmembrane region" description="Helical" evidence="10">
    <location>
        <begin position="689"/>
        <end position="710"/>
    </location>
</feature>
<dbReference type="InterPro" id="IPR004014">
    <property type="entry name" value="ATPase_P-typ_cation-transptr_N"/>
</dbReference>
<comment type="caution">
    <text evidence="12">The sequence shown here is derived from an EMBL/GenBank/DDBJ whole genome shotgun (WGS) entry which is preliminary data.</text>
</comment>
<dbReference type="PANTHER" id="PTHR43294">
    <property type="entry name" value="SODIUM/POTASSIUM-TRANSPORTING ATPASE SUBUNIT ALPHA"/>
    <property type="match status" value="1"/>
</dbReference>
<dbReference type="InterPro" id="IPR059000">
    <property type="entry name" value="ATPase_P-type_domA"/>
</dbReference>
<gene>
    <name evidence="12" type="ORF">C9I89_07140</name>
</gene>
<evidence type="ECO:0000256" key="2">
    <source>
        <dbReference type="ARBA" id="ARBA00005675"/>
    </source>
</evidence>
<evidence type="ECO:0000313" key="13">
    <source>
        <dbReference type="Proteomes" id="UP000240904"/>
    </source>
</evidence>
<dbReference type="SUPFAM" id="SSF81660">
    <property type="entry name" value="Metal cation-transporting ATPase, ATP-binding domain N"/>
    <property type="match status" value="1"/>
</dbReference>
<dbReference type="Gene3D" id="3.40.1110.10">
    <property type="entry name" value="Calcium-transporting ATPase, cytoplasmic domain N"/>
    <property type="match status" value="1"/>
</dbReference>
<protein>
    <submittedName>
        <fullName evidence="12">ATPase</fullName>
    </submittedName>
</protein>
<keyword evidence="9 10" id="KW-0472">Membrane</keyword>
<dbReference type="SUPFAM" id="SSF81665">
    <property type="entry name" value="Calcium ATPase, transmembrane domain M"/>
    <property type="match status" value="1"/>
</dbReference>
<evidence type="ECO:0000256" key="6">
    <source>
        <dbReference type="ARBA" id="ARBA00022840"/>
    </source>
</evidence>
<reference evidence="12 13" key="1">
    <citation type="submission" date="2018-03" db="EMBL/GenBank/DDBJ databases">
        <title>Whole genome sequencing of Histamine producing bacteria.</title>
        <authorList>
            <person name="Butler K."/>
        </authorList>
    </citation>
    <scope>NUCLEOTIDE SEQUENCE [LARGE SCALE GENOMIC DNA]</scope>
    <source>
        <strain evidence="12 13">DSM 16190</strain>
    </source>
</reference>
<dbReference type="Proteomes" id="UP000240904">
    <property type="component" value="Unassembled WGS sequence"/>
</dbReference>
<dbReference type="SFLD" id="SFLDS00003">
    <property type="entry name" value="Haloacid_Dehalogenase"/>
    <property type="match status" value="1"/>
</dbReference>
<evidence type="ECO:0000256" key="3">
    <source>
        <dbReference type="ARBA" id="ARBA00022475"/>
    </source>
</evidence>
<feature type="transmembrane region" description="Helical" evidence="10">
    <location>
        <begin position="873"/>
        <end position="891"/>
    </location>
</feature>
<keyword evidence="13" id="KW-1185">Reference proteome</keyword>
<dbReference type="InterPro" id="IPR023299">
    <property type="entry name" value="ATPase_P-typ_cyto_dom_N"/>
</dbReference>
<dbReference type="AlphaFoldDB" id="A0A2T3N217"/>
<dbReference type="SFLD" id="SFLDG00002">
    <property type="entry name" value="C1.7:_P-type_atpase_like"/>
    <property type="match status" value="1"/>
</dbReference>
<dbReference type="InterPro" id="IPR018303">
    <property type="entry name" value="ATPase_P-typ_P_site"/>
</dbReference>
<dbReference type="Pfam" id="PF00122">
    <property type="entry name" value="E1-E2_ATPase"/>
    <property type="match status" value="1"/>
</dbReference>
<feature type="transmembrane region" description="Helical" evidence="10">
    <location>
        <begin position="716"/>
        <end position="736"/>
    </location>
</feature>
<dbReference type="FunFam" id="3.40.50.1000:FF:000028">
    <property type="entry name" value="Calcium-transporting P-type ATPase, putative"/>
    <property type="match status" value="1"/>
</dbReference>
<dbReference type="GO" id="GO:0016887">
    <property type="term" value="F:ATP hydrolysis activity"/>
    <property type="evidence" value="ECO:0007669"/>
    <property type="project" value="InterPro"/>
</dbReference>
<feature type="transmembrane region" description="Helical" evidence="10">
    <location>
        <begin position="838"/>
        <end position="861"/>
    </location>
</feature>
<evidence type="ECO:0000259" key="11">
    <source>
        <dbReference type="SMART" id="SM00831"/>
    </source>
</evidence>
<dbReference type="InterPro" id="IPR036412">
    <property type="entry name" value="HAD-like_sf"/>
</dbReference>
<dbReference type="EMBL" id="PYMC01000003">
    <property type="protein sequence ID" value="PSW06275.1"/>
    <property type="molecule type" value="Genomic_DNA"/>
</dbReference>
<dbReference type="SMART" id="SM00831">
    <property type="entry name" value="Cation_ATPase_N"/>
    <property type="match status" value="1"/>
</dbReference>
<name>A0A2T3N217_9GAMM</name>
<keyword evidence="3" id="KW-1003">Cell membrane</keyword>
<sequence>MEKLSVDAHSSQADKLHLQDAHQVDVGLLLDDLSSSEEGLSSAEAHRRLITYGANVLEGKKKKSELVKFLQQFRNYFAVLLLVGGLLALLAERLEPGQGNLYIAYALIAVVLLNAIFTYIQEHQTERIMESFSRMLPQMVTVLRDGQPLSIRADAVVPGDVMILSEGDRICADGRLLEHSQLKIDLSSLTGESEPQLRHLEATSSNILESRNMVFSGTLVQSGDGKAVIYSTGMDTQLGHVVKLTKETEEVETPIRRELRRFTRIIGFIAIVLGVLFFVISVAIGKGQIDSLIFAIGIIVANVPEGLLPTVTLALTMASRRMAKKKALVKNLESIETLGSTTVICTDKTGTLTQNRIRVSTVILNRKEFVAWDRMIIKQPGAKDILDAMVLCNNAYLNHDGFSGDPTEGALLVYANGLVDVAQIKTRERFNELPFDSSTKRMITVNRDVDPDGYLAWLKGAPEVVLQKCSSYLLEGAQEEMNDAMRRHFIADFQRLAKRGERVLALAYRTVAETTLSDESGFILIGLIGMQDPPRPEVPDAIQRCRRAGIKVIMITGDYDITAETIARQVGLIKGEGVVIRGDELLTMADEQLQDSLQQPEIVFARTNPDQKLRIVRMLQAQGEVVSVTGDGVNDAPALKNADMGVAMGIMGTDVAKEASDMVLMDDNFATIVAAVEEGRTIFENIKKFIAYILTSNVPEILPFIAYVVLDIPLPLTVVLILAIDLGTDILPALGLGSERPESDVMKRPPRSRQERLLTPNLLFRSYAVVGMIQAAAGFFSYFIVLLNGGWQWGFELATTDPLYRTAVTAFFASIVFCQVANVLICRTRRQSLFSVGILTNRLVLLGIATELLLLGLISYVPICNSFFGTAPLQAWQLLLSVPFAVLIFLGDELRRMYVRRENAFVLKWLNW</sequence>
<dbReference type="Gene3D" id="2.70.150.10">
    <property type="entry name" value="Calcium-transporting ATPase, cytoplasmic transduction domain A"/>
    <property type="match status" value="1"/>
</dbReference>
<accession>A0A2T3N217</accession>
<dbReference type="PRINTS" id="PR00120">
    <property type="entry name" value="HATPASE"/>
</dbReference>
<keyword evidence="5" id="KW-0547">Nucleotide-binding</keyword>
<dbReference type="Pfam" id="PF00689">
    <property type="entry name" value="Cation_ATPase_C"/>
    <property type="match status" value="1"/>
</dbReference>
<feature type="transmembrane region" description="Helical" evidence="10">
    <location>
        <begin position="804"/>
        <end position="826"/>
    </location>
</feature>
<evidence type="ECO:0000256" key="9">
    <source>
        <dbReference type="ARBA" id="ARBA00023136"/>
    </source>
</evidence>
<dbReference type="Gene3D" id="1.20.1110.10">
    <property type="entry name" value="Calcium-transporting ATPase, transmembrane domain"/>
    <property type="match status" value="1"/>
</dbReference>
<dbReference type="InterPro" id="IPR023214">
    <property type="entry name" value="HAD_sf"/>
</dbReference>
<keyword evidence="6" id="KW-0067">ATP-binding</keyword>
<dbReference type="SFLD" id="SFLDF00027">
    <property type="entry name" value="p-type_atpase"/>
    <property type="match status" value="1"/>
</dbReference>
<dbReference type="InterPro" id="IPR006068">
    <property type="entry name" value="ATPase_P-typ_cation-transptr_C"/>
</dbReference>
<proteinExistence type="inferred from homology"/>
<evidence type="ECO:0000256" key="4">
    <source>
        <dbReference type="ARBA" id="ARBA00022692"/>
    </source>
</evidence>
<dbReference type="FunFam" id="1.20.1110.10:FF:000095">
    <property type="entry name" value="Sodium/potassium-transporting ATPase subunit alpha-1"/>
    <property type="match status" value="1"/>
</dbReference>
<keyword evidence="4 10" id="KW-0812">Transmembrane</keyword>
<dbReference type="PROSITE" id="PS00154">
    <property type="entry name" value="ATPASE_E1_E2"/>
    <property type="match status" value="1"/>
</dbReference>
<dbReference type="Pfam" id="PF13246">
    <property type="entry name" value="Cation_ATPase"/>
    <property type="match status" value="1"/>
</dbReference>
<feature type="transmembrane region" description="Helical" evidence="10">
    <location>
        <begin position="757"/>
        <end position="784"/>
    </location>
</feature>
<evidence type="ECO:0000256" key="10">
    <source>
        <dbReference type="SAM" id="Phobius"/>
    </source>
</evidence>
<dbReference type="SUPFAM" id="SSF81653">
    <property type="entry name" value="Calcium ATPase, transduction domain A"/>
    <property type="match status" value="1"/>
</dbReference>
<dbReference type="InterPro" id="IPR008250">
    <property type="entry name" value="ATPase_P-typ_transduc_dom_A_sf"/>
</dbReference>
<dbReference type="GO" id="GO:1902600">
    <property type="term" value="P:proton transmembrane transport"/>
    <property type="evidence" value="ECO:0007669"/>
    <property type="project" value="TreeGrafter"/>
</dbReference>
<dbReference type="InterPro" id="IPR001757">
    <property type="entry name" value="P_typ_ATPase"/>
</dbReference>
<dbReference type="GO" id="GO:0015662">
    <property type="term" value="F:P-type ion transporter activity"/>
    <property type="evidence" value="ECO:0007669"/>
    <property type="project" value="UniProtKB-ARBA"/>
</dbReference>
<organism evidence="12 13">
    <name type="scientific">Photobacterium lipolyticum</name>
    <dbReference type="NCBI Taxonomy" id="266810"/>
    <lineage>
        <taxon>Bacteria</taxon>
        <taxon>Pseudomonadati</taxon>
        <taxon>Pseudomonadota</taxon>
        <taxon>Gammaproteobacteria</taxon>
        <taxon>Vibrionales</taxon>
        <taxon>Vibrionaceae</taxon>
        <taxon>Photobacterium</taxon>
    </lineage>
</organism>
<dbReference type="GO" id="GO:0005524">
    <property type="term" value="F:ATP binding"/>
    <property type="evidence" value="ECO:0007669"/>
    <property type="project" value="UniProtKB-KW"/>
</dbReference>
<dbReference type="InterPro" id="IPR050510">
    <property type="entry name" value="Cation_transp_ATPase_P-type"/>
</dbReference>
<dbReference type="OrthoDB" id="9814270at2"/>
<feature type="transmembrane region" description="Helical" evidence="10">
    <location>
        <begin position="102"/>
        <end position="120"/>
    </location>
</feature>
<keyword evidence="7" id="KW-1278">Translocase</keyword>
<dbReference type="NCBIfam" id="TIGR01494">
    <property type="entry name" value="ATPase_P-type"/>
    <property type="match status" value="3"/>
</dbReference>
<dbReference type="GO" id="GO:0005886">
    <property type="term" value="C:plasma membrane"/>
    <property type="evidence" value="ECO:0007669"/>
    <property type="project" value="UniProtKB-SubCell"/>
</dbReference>
<dbReference type="PANTHER" id="PTHR43294:SF21">
    <property type="entry name" value="CATION TRANSPORTING ATPASE"/>
    <property type="match status" value="1"/>
</dbReference>
<evidence type="ECO:0000256" key="7">
    <source>
        <dbReference type="ARBA" id="ARBA00022967"/>
    </source>
</evidence>
<dbReference type="Pfam" id="PF00690">
    <property type="entry name" value="Cation_ATPase_N"/>
    <property type="match status" value="1"/>
</dbReference>
<feature type="transmembrane region" description="Helical" evidence="10">
    <location>
        <begin position="73"/>
        <end position="90"/>
    </location>
</feature>
<feature type="transmembrane region" description="Helical" evidence="10">
    <location>
        <begin position="265"/>
        <end position="285"/>
    </location>
</feature>
<dbReference type="InterPro" id="IPR044492">
    <property type="entry name" value="P_typ_ATPase_HD_dom"/>
</dbReference>
<dbReference type="GO" id="GO:0019829">
    <property type="term" value="F:ATPase-coupled monoatomic cation transmembrane transporter activity"/>
    <property type="evidence" value="ECO:0007669"/>
    <property type="project" value="TreeGrafter"/>
</dbReference>
<evidence type="ECO:0000256" key="5">
    <source>
        <dbReference type="ARBA" id="ARBA00022741"/>
    </source>
</evidence>
<dbReference type="Gene3D" id="3.40.50.1000">
    <property type="entry name" value="HAD superfamily/HAD-like"/>
    <property type="match status" value="1"/>
</dbReference>
<feature type="domain" description="Cation-transporting P-type ATPase N-terminal" evidence="11">
    <location>
        <begin position="20"/>
        <end position="93"/>
    </location>
</feature>
<dbReference type="PRINTS" id="PR00119">
    <property type="entry name" value="CATATPASE"/>
</dbReference>
<feature type="transmembrane region" description="Helical" evidence="10">
    <location>
        <begin position="291"/>
        <end position="316"/>
    </location>
</feature>
<comment type="similarity">
    <text evidence="2">Belongs to the cation transport ATPase (P-type) (TC 3.A.3) family. Type IIA subfamily.</text>
</comment>
<evidence type="ECO:0000256" key="1">
    <source>
        <dbReference type="ARBA" id="ARBA00004651"/>
    </source>
</evidence>
<evidence type="ECO:0000313" key="12">
    <source>
        <dbReference type="EMBL" id="PSW06275.1"/>
    </source>
</evidence>
<evidence type="ECO:0000256" key="8">
    <source>
        <dbReference type="ARBA" id="ARBA00022989"/>
    </source>
</evidence>
<dbReference type="InterPro" id="IPR023298">
    <property type="entry name" value="ATPase_P-typ_TM_dom_sf"/>
</dbReference>
<dbReference type="SUPFAM" id="SSF56784">
    <property type="entry name" value="HAD-like"/>
    <property type="match status" value="1"/>
</dbReference>
<keyword evidence="8 10" id="KW-1133">Transmembrane helix</keyword>
<comment type="subcellular location">
    <subcellularLocation>
        <location evidence="1">Cell membrane</location>
        <topology evidence="1">Multi-pass membrane protein</topology>
    </subcellularLocation>
</comment>